<feature type="transmembrane region" description="Helical" evidence="1">
    <location>
        <begin position="100"/>
        <end position="121"/>
    </location>
</feature>
<accession>A0AA41R8L9</accession>
<keyword evidence="3" id="KW-1185">Reference proteome</keyword>
<protein>
    <submittedName>
        <fullName evidence="2">Uncharacterized protein</fullName>
    </submittedName>
</protein>
<comment type="caution">
    <text evidence="2">The sequence shown here is derived from an EMBL/GenBank/DDBJ whole genome shotgun (WGS) entry which is preliminary data.</text>
</comment>
<name>A0AA41R8L9_9BACT</name>
<feature type="transmembrane region" description="Helical" evidence="1">
    <location>
        <begin position="133"/>
        <end position="161"/>
    </location>
</feature>
<keyword evidence="1" id="KW-0472">Membrane</keyword>
<feature type="transmembrane region" description="Helical" evidence="1">
    <location>
        <begin position="305"/>
        <end position="322"/>
    </location>
</feature>
<evidence type="ECO:0000313" key="2">
    <source>
        <dbReference type="EMBL" id="MCJ8503035.1"/>
    </source>
</evidence>
<organism evidence="2 3">
    <name type="scientific">Desulfatitalea alkaliphila</name>
    <dbReference type="NCBI Taxonomy" id="2929485"/>
    <lineage>
        <taxon>Bacteria</taxon>
        <taxon>Pseudomonadati</taxon>
        <taxon>Thermodesulfobacteriota</taxon>
        <taxon>Desulfobacteria</taxon>
        <taxon>Desulfobacterales</taxon>
        <taxon>Desulfosarcinaceae</taxon>
        <taxon>Desulfatitalea</taxon>
    </lineage>
</organism>
<reference evidence="2" key="1">
    <citation type="submission" date="2022-04" db="EMBL/GenBank/DDBJ databases">
        <title>Desulfatitalea alkaliphila sp. nov., a novel anaerobic sulfate-reducing bacterium isolated from terrestrial mud volcano, Taman Peninsula, Russia.</title>
        <authorList>
            <person name="Khomyakova M.A."/>
            <person name="Merkel A.Y."/>
            <person name="Slobodkin A.I."/>
        </authorList>
    </citation>
    <scope>NUCLEOTIDE SEQUENCE</scope>
    <source>
        <strain evidence="2">M08but</strain>
    </source>
</reference>
<sequence>MLPILFKYRGKYILGLWMVVALVSLLLSFAFTRNANDPEKAQIFSFCLVLAGGISFTTLRDAFGFWTYCTVVKKFHLTYGEEKKMRSYQKSVLKRAASRFLLRPAVGAILITSTLLLALFLARRFIETDKSLVFVAVVGIGLPTLLSAYVFFLVPAFIALADSIFRNGNHIKSYQVRNRIRICTIGDLAMTLGINLTVVLPLSSHPDFSLANGYFSLDFLIAALIMMWIVTFFTLQGANRSRLFSAAGEVLCGSVKADVRPDGREDTSASSEKGPGDALLIFIGVSLWVLLVAGVFSTAPHPPHFWWFYAVLITPLMVLFLFKRRARLVNDYAQARLLEIEMPEFAITHDS</sequence>
<proteinExistence type="predicted"/>
<feature type="transmembrane region" description="Helical" evidence="1">
    <location>
        <begin position="214"/>
        <end position="235"/>
    </location>
</feature>
<evidence type="ECO:0000256" key="1">
    <source>
        <dbReference type="SAM" id="Phobius"/>
    </source>
</evidence>
<feature type="transmembrane region" description="Helical" evidence="1">
    <location>
        <begin position="278"/>
        <end position="299"/>
    </location>
</feature>
<dbReference type="Proteomes" id="UP001165427">
    <property type="component" value="Unassembled WGS sequence"/>
</dbReference>
<feature type="transmembrane region" description="Helical" evidence="1">
    <location>
        <begin position="12"/>
        <end position="31"/>
    </location>
</feature>
<evidence type="ECO:0000313" key="3">
    <source>
        <dbReference type="Proteomes" id="UP001165427"/>
    </source>
</evidence>
<gene>
    <name evidence="2" type="ORF">MRX98_20840</name>
</gene>
<feature type="transmembrane region" description="Helical" evidence="1">
    <location>
        <begin position="43"/>
        <end position="63"/>
    </location>
</feature>
<keyword evidence="1" id="KW-0812">Transmembrane</keyword>
<dbReference type="AlphaFoldDB" id="A0AA41R8L9"/>
<keyword evidence="1" id="KW-1133">Transmembrane helix</keyword>
<dbReference type="RefSeq" id="WP_246914745.1">
    <property type="nucleotide sequence ID" value="NZ_JALJRB010000040.1"/>
</dbReference>
<dbReference type="EMBL" id="JALJRB010000040">
    <property type="protein sequence ID" value="MCJ8503035.1"/>
    <property type="molecule type" value="Genomic_DNA"/>
</dbReference>
<feature type="transmembrane region" description="Helical" evidence="1">
    <location>
        <begin position="182"/>
        <end position="202"/>
    </location>
</feature>